<keyword evidence="1" id="KW-0472">Membrane</keyword>
<evidence type="ECO:0000313" key="2">
    <source>
        <dbReference type="EMBL" id="MBB3774231.1"/>
    </source>
</evidence>
<keyword evidence="1" id="KW-1133">Transmembrane helix</keyword>
<gene>
    <name evidence="2" type="ORF">FHS52_000174</name>
    <name evidence="3" type="ORF">GRI59_05715</name>
</gene>
<protein>
    <submittedName>
        <fullName evidence="3">Uncharacterized protein</fullName>
    </submittedName>
</protein>
<dbReference type="OrthoDB" id="7391238at2"/>
<keyword evidence="1" id="KW-0812">Transmembrane</keyword>
<feature type="transmembrane region" description="Helical" evidence="1">
    <location>
        <begin position="67"/>
        <end position="87"/>
    </location>
</feature>
<feature type="transmembrane region" description="Helical" evidence="1">
    <location>
        <begin position="94"/>
        <end position="114"/>
    </location>
</feature>
<organism evidence="3 4">
    <name type="scientific">Erythrobacter ramosus</name>
    <dbReference type="NCBI Taxonomy" id="35811"/>
    <lineage>
        <taxon>Bacteria</taxon>
        <taxon>Pseudomonadati</taxon>
        <taxon>Pseudomonadota</taxon>
        <taxon>Alphaproteobacteria</taxon>
        <taxon>Sphingomonadales</taxon>
        <taxon>Erythrobacteraceae</taxon>
        <taxon>Erythrobacter/Porphyrobacter group</taxon>
        <taxon>Erythrobacter</taxon>
    </lineage>
</organism>
<name>A0A6I4UG46_9SPHN</name>
<evidence type="ECO:0000256" key="1">
    <source>
        <dbReference type="SAM" id="Phobius"/>
    </source>
</evidence>
<accession>A0A6I4UG46</accession>
<reference evidence="2 5" key="2">
    <citation type="submission" date="2020-08" db="EMBL/GenBank/DDBJ databases">
        <title>Genomic Encyclopedia of Type Strains, Phase IV (KMG-IV): sequencing the most valuable type-strain genomes for metagenomic binning, comparative biology and taxonomic classification.</title>
        <authorList>
            <person name="Goeker M."/>
        </authorList>
    </citation>
    <scope>NUCLEOTIDE SEQUENCE [LARGE SCALE GENOMIC DNA]</scope>
    <source>
        <strain evidence="2 5">DSM 8510</strain>
    </source>
</reference>
<sequence>MHSDLLDLFNTYRVAAQHLTSFLLAAAIWRWGGAPERWLIGVFIATMVLPMYVGFWLNLGALETGPYAPVIFLIDVIAAAMFVAIALNANRNYPLLIAGFQLVSVVAHLVQSMVDVASTLAFAILIISPSYGELLVLLGGLVRHWLRERRFGPYRDWRLTAPGIHWQRL</sequence>
<dbReference type="EMBL" id="WTYB01000001">
    <property type="protein sequence ID" value="MXP38111.1"/>
    <property type="molecule type" value="Genomic_DNA"/>
</dbReference>
<feature type="transmembrane region" description="Helical" evidence="1">
    <location>
        <begin position="12"/>
        <end position="31"/>
    </location>
</feature>
<dbReference type="Proteomes" id="UP000548685">
    <property type="component" value="Unassembled WGS sequence"/>
</dbReference>
<keyword evidence="5" id="KW-1185">Reference proteome</keyword>
<evidence type="ECO:0000313" key="5">
    <source>
        <dbReference type="Proteomes" id="UP000548685"/>
    </source>
</evidence>
<evidence type="ECO:0000313" key="3">
    <source>
        <dbReference type="EMBL" id="MXP38111.1"/>
    </source>
</evidence>
<evidence type="ECO:0000313" key="4">
    <source>
        <dbReference type="Proteomes" id="UP000430021"/>
    </source>
</evidence>
<feature type="transmembrane region" description="Helical" evidence="1">
    <location>
        <begin position="120"/>
        <end position="142"/>
    </location>
</feature>
<dbReference type="RefSeq" id="WP_160760186.1">
    <property type="nucleotide sequence ID" value="NZ_BAAADZ010000002.1"/>
</dbReference>
<feature type="transmembrane region" description="Helical" evidence="1">
    <location>
        <begin position="38"/>
        <end position="61"/>
    </location>
</feature>
<dbReference type="AlphaFoldDB" id="A0A6I4UG46"/>
<reference evidence="3 4" key="1">
    <citation type="submission" date="2019-12" db="EMBL/GenBank/DDBJ databases">
        <title>Genomic-based taxomic classification of the family Erythrobacteraceae.</title>
        <authorList>
            <person name="Xu L."/>
        </authorList>
    </citation>
    <scope>NUCLEOTIDE SEQUENCE [LARGE SCALE GENOMIC DNA]</scope>
    <source>
        <strain evidence="3 4">JCM 10282</strain>
    </source>
</reference>
<dbReference type="Proteomes" id="UP000430021">
    <property type="component" value="Unassembled WGS sequence"/>
</dbReference>
<comment type="caution">
    <text evidence="3">The sequence shown here is derived from an EMBL/GenBank/DDBJ whole genome shotgun (WGS) entry which is preliminary data.</text>
</comment>
<dbReference type="EMBL" id="JACICE010000001">
    <property type="protein sequence ID" value="MBB3774231.1"/>
    <property type="molecule type" value="Genomic_DNA"/>
</dbReference>
<proteinExistence type="predicted"/>